<evidence type="ECO:0000313" key="3">
    <source>
        <dbReference type="Proteomes" id="UP000634455"/>
    </source>
</evidence>
<protein>
    <recommendedName>
        <fullName evidence="1">N-acetyltransferase domain-containing protein</fullName>
    </recommendedName>
</protein>
<dbReference type="SUPFAM" id="SSF55729">
    <property type="entry name" value="Acyl-CoA N-acyltransferases (Nat)"/>
    <property type="match status" value="1"/>
</dbReference>
<proteinExistence type="predicted"/>
<evidence type="ECO:0000259" key="1">
    <source>
        <dbReference type="PROSITE" id="PS51186"/>
    </source>
</evidence>
<reference evidence="3" key="1">
    <citation type="journal article" date="2019" name="Int. J. Syst. Evol. Microbiol.">
        <title>The Global Catalogue of Microorganisms (GCM) 10K type strain sequencing project: providing services to taxonomists for standard genome sequencing and annotation.</title>
        <authorList>
            <consortium name="The Broad Institute Genomics Platform"/>
            <consortium name="The Broad Institute Genome Sequencing Center for Infectious Disease"/>
            <person name="Wu L."/>
            <person name="Ma J."/>
        </authorList>
    </citation>
    <scope>NUCLEOTIDE SEQUENCE [LARGE SCALE GENOMIC DNA]</scope>
    <source>
        <strain evidence="3">KCTC 32465</strain>
    </source>
</reference>
<sequence length="361" mass="40666">MQIGTAAELGVSPEQVQNFYRDVWSRPIALSDPNFYAWQFINSPRDMGLDSCVIAFDEKIGQVAGAMGVTPRNFNLGQTTLRGGELTTWATGEAYRNKGAGAKILKHIMDNFDILIGMGITNDALPIYLRSGFKYVREIPRFVKVLDFEKIEAFCETDAMGMRLAKKWSGVSSKNYDVSVATPDDIESAYAQMTKQYNLFARDSVNMAWRYDAHPNFKYMQFCVRPIGSKHKSIVAVRFHQTDQGFTVLHIMDVFGDQSAIGPARCFIENFGAENGAHVIDFYCTSSAIYAEFVANNWFSTTNDPQFCFPHLFSPLELRHPQTTSLIYWAKDHLVDMADISKLYITKQDADLDRPVPATAT</sequence>
<dbReference type="Gene3D" id="3.40.630.30">
    <property type="match status" value="1"/>
</dbReference>
<gene>
    <name evidence="2" type="ORF">GCM10008927_10470</name>
</gene>
<dbReference type="EMBL" id="BMZF01000002">
    <property type="protein sequence ID" value="GHA47568.1"/>
    <property type="molecule type" value="Genomic_DNA"/>
</dbReference>
<name>A0ABQ3CWN0_9RHOB</name>
<dbReference type="RefSeq" id="WP_189639545.1">
    <property type="nucleotide sequence ID" value="NZ_BMZF01000002.1"/>
</dbReference>
<accession>A0ABQ3CWN0</accession>
<dbReference type="InterPro" id="IPR000182">
    <property type="entry name" value="GNAT_dom"/>
</dbReference>
<dbReference type="Proteomes" id="UP000634455">
    <property type="component" value="Unassembled WGS sequence"/>
</dbReference>
<comment type="caution">
    <text evidence="2">The sequence shown here is derived from an EMBL/GenBank/DDBJ whole genome shotgun (WGS) entry which is preliminary data.</text>
</comment>
<keyword evidence="3" id="KW-1185">Reference proteome</keyword>
<dbReference type="Pfam" id="PF00583">
    <property type="entry name" value="Acetyltransf_1"/>
    <property type="match status" value="1"/>
</dbReference>
<feature type="domain" description="N-acetyltransferase" evidence="1">
    <location>
        <begin position="1"/>
        <end position="149"/>
    </location>
</feature>
<dbReference type="InterPro" id="IPR016181">
    <property type="entry name" value="Acyl_CoA_acyltransferase"/>
</dbReference>
<dbReference type="PROSITE" id="PS51186">
    <property type="entry name" value="GNAT"/>
    <property type="match status" value="1"/>
</dbReference>
<organism evidence="2 3">
    <name type="scientific">Paramylibacter ulvae</name>
    <dbReference type="NCBI Taxonomy" id="1651968"/>
    <lineage>
        <taxon>Bacteria</taxon>
        <taxon>Pseudomonadati</taxon>
        <taxon>Pseudomonadota</taxon>
        <taxon>Alphaproteobacteria</taxon>
        <taxon>Rhodobacterales</taxon>
        <taxon>Paracoccaceae</taxon>
        <taxon>Paramylibacter</taxon>
    </lineage>
</organism>
<dbReference type="CDD" id="cd04301">
    <property type="entry name" value="NAT_SF"/>
    <property type="match status" value="1"/>
</dbReference>
<evidence type="ECO:0000313" key="2">
    <source>
        <dbReference type="EMBL" id="GHA47568.1"/>
    </source>
</evidence>